<comment type="caution">
    <text evidence="4">The sequence shown here is derived from an EMBL/GenBank/DDBJ whole genome shotgun (WGS) entry which is preliminary data.</text>
</comment>
<gene>
    <name evidence="4" type="ORF">BU112_04570</name>
</gene>
<evidence type="ECO:0000256" key="1">
    <source>
        <dbReference type="ARBA" id="ARBA00023125"/>
    </source>
</evidence>
<evidence type="ECO:0000313" key="5">
    <source>
        <dbReference type="Proteomes" id="UP000286317"/>
    </source>
</evidence>
<accession>A0A418IGZ4</accession>
<dbReference type="PANTHER" id="PTHR43479">
    <property type="entry name" value="ACREF/ENVCD OPERON REPRESSOR-RELATED"/>
    <property type="match status" value="1"/>
</dbReference>
<dbReference type="Proteomes" id="UP000286317">
    <property type="component" value="Unassembled WGS sequence"/>
</dbReference>
<dbReference type="InterPro" id="IPR009057">
    <property type="entry name" value="Homeodomain-like_sf"/>
</dbReference>
<dbReference type="RefSeq" id="WP_119585109.1">
    <property type="nucleotide sequence ID" value="NZ_CP188207.1"/>
</dbReference>
<evidence type="ECO:0000259" key="3">
    <source>
        <dbReference type="PROSITE" id="PS50977"/>
    </source>
</evidence>
<dbReference type="AlphaFoldDB" id="A0A418IGZ4"/>
<evidence type="ECO:0000256" key="2">
    <source>
        <dbReference type="PROSITE-ProRule" id="PRU00335"/>
    </source>
</evidence>
<dbReference type="OrthoDB" id="9810250at2"/>
<dbReference type="PANTHER" id="PTHR43479:SF7">
    <property type="entry name" value="TETR-FAMILY TRANSCRIPTIONAL REGULATOR"/>
    <property type="match status" value="1"/>
</dbReference>
<evidence type="ECO:0000313" key="4">
    <source>
        <dbReference type="EMBL" id="RIN01820.1"/>
    </source>
</evidence>
<proteinExistence type="predicted"/>
<dbReference type="GO" id="GO:0003677">
    <property type="term" value="F:DNA binding"/>
    <property type="evidence" value="ECO:0007669"/>
    <property type="project" value="UniProtKB-UniRule"/>
</dbReference>
<protein>
    <submittedName>
        <fullName evidence="4">TetR/AcrR family transcriptional regulator</fullName>
    </submittedName>
</protein>
<keyword evidence="5" id="KW-1185">Reference proteome</keyword>
<dbReference type="InterPro" id="IPR039532">
    <property type="entry name" value="TetR_C_Firmicutes"/>
</dbReference>
<dbReference type="InterPro" id="IPR050624">
    <property type="entry name" value="HTH-type_Tx_Regulator"/>
</dbReference>
<dbReference type="InterPro" id="IPR001647">
    <property type="entry name" value="HTH_TetR"/>
</dbReference>
<organism evidence="4 5">
    <name type="scientific">Staphylococcus shinii</name>
    <dbReference type="NCBI Taxonomy" id="2912228"/>
    <lineage>
        <taxon>Bacteria</taxon>
        <taxon>Bacillati</taxon>
        <taxon>Bacillota</taxon>
        <taxon>Bacilli</taxon>
        <taxon>Bacillales</taxon>
        <taxon>Staphylococcaceae</taxon>
        <taxon>Staphylococcus</taxon>
    </lineage>
</organism>
<dbReference type="EMBL" id="QXUF01000021">
    <property type="protein sequence ID" value="RIN01820.1"/>
    <property type="molecule type" value="Genomic_DNA"/>
</dbReference>
<dbReference type="PROSITE" id="PS50977">
    <property type="entry name" value="HTH_TETR_2"/>
    <property type="match status" value="1"/>
</dbReference>
<dbReference type="Gene3D" id="1.10.357.10">
    <property type="entry name" value="Tetracycline Repressor, domain 2"/>
    <property type="match status" value="1"/>
</dbReference>
<reference evidence="4 5" key="1">
    <citation type="journal article" date="2016" name="Front. Microbiol.">
        <title>Comprehensive Phylogenetic Analysis of Bovine Non-aureus Staphylococci Species Based on Whole-Genome Sequencing.</title>
        <authorList>
            <person name="Naushad S."/>
            <person name="Barkema H.W."/>
            <person name="Luby C."/>
            <person name="Condas L.A."/>
            <person name="Nobrega D.B."/>
            <person name="Carson D.A."/>
            <person name="De Buck J."/>
        </authorList>
    </citation>
    <scope>NUCLEOTIDE SEQUENCE [LARGE SCALE GENOMIC DNA]</scope>
    <source>
        <strain evidence="4 5">SNUC 4554</strain>
    </source>
</reference>
<dbReference type="Pfam" id="PF14278">
    <property type="entry name" value="TetR_C_8"/>
    <property type="match status" value="1"/>
</dbReference>
<feature type="domain" description="HTH tetR-type" evidence="3">
    <location>
        <begin position="12"/>
        <end position="72"/>
    </location>
</feature>
<feature type="DNA-binding region" description="H-T-H motif" evidence="2">
    <location>
        <begin position="35"/>
        <end position="54"/>
    </location>
</feature>
<dbReference type="Pfam" id="PF00440">
    <property type="entry name" value="TetR_N"/>
    <property type="match status" value="1"/>
</dbReference>
<keyword evidence="1 2" id="KW-0238">DNA-binding</keyword>
<name>A0A418IGZ4_9STAP</name>
<sequence>MTEELFTDARILKTKKNTREALITLLKTKRFDDISVKDICNEANVSRGTFYLHYKDKYDLVHQYQTEIIKSGSKKIHEFLNSDRRLFFYHMLNFWNNEAELLLLLISKNGSTEIQNQVKSMLQKNAEKNILPSVKTINLSEREQHYFVIFLSNAIFGIIQDWVDNGKPETIEELSIIINKIIPASLLG</sequence>
<dbReference type="SUPFAM" id="SSF46689">
    <property type="entry name" value="Homeodomain-like"/>
    <property type="match status" value="1"/>
</dbReference>